<dbReference type="RefSeq" id="WP_187150460.1">
    <property type="nucleotide sequence ID" value="NZ_LWUJ01000012.1"/>
</dbReference>
<protein>
    <submittedName>
        <fullName evidence="1">Uncharacterized protein</fullName>
    </submittedName>
</protein>
<evidence type="ECO:0000313" key="2">
    <source>
        <dbReference type="Proteomes" id="UP000077623"/>
    </source>
</evidence>
<name>A0A1A9QC89_9MOLU</name>
<dbReference type="STRING" id="432608.A6V39_04110"/>
<comment type="caution">
    <text evidence="1">The sequence shown here is derived from an EMBL/GenBank/DDBJ whole genome shotgun (WGS) entry which is preliminary data.</text>
</comment>
<accession>A0A1A9QC89</accession>
<reference evidence="2" key="1">
    <citation type="submission" date="2016-04" db="EMBL/GenBank/DDBJ databases">
        <authorList>
            <person name="Quiroz-Castaneda R.E."/>
            <person name="Martinez-Ocampo F."/>
        </authorList>
    </citation>
    <scope>NUCLEOTIDE SEQUENCE [LARGE SCALE GENOMIC DNA]</scope>
    <source>
        <strain evidence="2">INIFAP01</strain>
    </source>
</reference>
<evidence type="ECO:0000313" key="1">
    <source>
        <dbReference type="EMBL" id="OAL10073.1"/>
    </source>
</evidence>
<gene>
    <name evidence="1" type="ORF">A6V39_04110</name>
</gene>
<sequence>MGSASGKMYLSNSIDVEGSLINSRHKIEEKTMPTIIANLADMSIYENFYGCNFVFVSFWSTTYNFEKFLKEWQENQWEKDLITETNKFKDQCKKQKAVTLSFNFGRRVFEERVSSY</sequence>
<keyword evidence="2" id="KW-1185">Reference proteome</keyword>
<dbReference type="Proteomes" id="UP000077623">
    <property type="component" value="Unassembled WGS sequence"/>
</dbReference>
<organism evidence="1 2">
    <name type="scientific">Candidatus Mycoplasma haematobovis</name>
    <dbReference type="NCBI Taxonomy" id="432608"/>
    <lineage>
        <taxon>Bacteria</taxon>
        <taxon>Bacillati</taxon>
        <taxon>Mycoplasmatota</taxon>
        <taxon>Mollicutes</taxon>
        <taxon>Mycoplasmataceae</taxon>
        <taxon>Mycoplasma</taxon>
    </lineage>
</organism>
<dbReference type="AlphaFoldDB" id="A0A1A9QC89"/>
<dbReference type="EMBL" id="LWUJ01000012">
    <property type="protein sequence ID" value="OAL10073.1"/>
    <property type="molecule type" value="Genomic_DNA"/>
</dbReference>
<proteinExistence type="predicted"/>